<protein>
    <submittedName>
        <fullName evidence="1">Uncharacterized protein</fullName>
    </submittedName>
</protein>
<evidence type="ECO:0000313" key="2">
    <source>
        <dbReference type="Proteomes" id="UP001054902"/>
    </source>
</evidence>
<gene>
    <name evidence="1" type="ORF">CTEN210_11729</name>
</gene>
<sequence length="111" mass="13412">MPEVFYGAGQFYFMSSDYVGNKLSAKDRHLLSHERKTEDADKGSFLFSHERPLKFIDLTLNRFWEHGFKTEEDFREIWKMTIEEDQDEPFLPKRETFPFWFLCPEFLKEAS</sequence>
<dbReference type="AlphaFoldDB" id="A0AAD3CZV2"/>
<proteinExistence type="predicted"/>
<keyword evidence="2" id="KW-1185">Reference proteome</keyword>
<name>A0AAD3CZV2_9STRA</name>
<comment type="caution">
    <text evidence="1">The sequence shown here is derived from an EMBL/GenBank/DDBJ whole genome shotgun (WGS) entry which is preliminary data.</text>
</comment>
<dbReference type="Proteomes" id="UP001054902">
    <property type="component" value="Unassembled WGS sequence"/>
</dbReference>
<accession>A0AAD3CZV2</accession>
<organism evidence="1 2">
    <name type="scientific">Chaetoceros tenuissimus</name>
    <dbReference type="NCBI Taxonomy" id="426638"/>
    <lineage>
        <taxon>Eukaryota</taxon>
        <taxon>Sar</taxon>
        <taxon>Stramenopiles</taxon>
        <taxon>Ochrophyta</taxon>
        <taxon>Bacillariophyta</taxon>
        <taxon>Coscinodiscophyceae</taxon>
        <taxon>Chaetocerotophycidae</taxon>
        <taxon>Chaetocerotales</taxon>
        <taxon>Chaetocerotaceae</taxon>
        <taxon>Chaetoceros</taxon>
    </lineage>
</organism>
<reference evidence="1 2" key="1">
    <citation type="journal article" date="2021" name="Sci. Rep.">
        <title>The genome of the diatom Chaetoceros tenuissimus carries an ancient integrated fragment of an extant virus.</title>
        <authorList>
            <person name="Hongo Y."/>
            <person name="Kimura K."/>
            <person name="Takaki Y."/>
            <person name="Yoshida Y."/>
            <person name="Baba S."/>
            <person name="Kobayashi G."/>
            <person name="Nagasaki K."/>
            <person name="Hano T."/>
            <person name="Tomaru Y."/>
        </authorList>
    </citation>
    <scope>NUCLEOTIDE SEQUENCE [LARGE SCALE GENOMIC DNA]</scope>
    <source>
        <strain evidence="1 2">NIES-3715</strain>
    </source>
</reference>
<evidence type="ECO:0000313" key="1">
    <source>
        <dbReference type="EMBL" id="GFH55253.1"/>
    </source>
</evidence>
<dbReference type="EMBL" id="BLLK01000047">
    <property type="protein sequence ID" value="GFH55253.1"/>
    <property type="molecule type" value="Genomic_DNA"/>
</dbReference>